<name>A0ACA9QEB3_9GLOM</name>
<comment type="caution">
    <text evidence="1">The sequence shown here is derived from an EMBL/GenBank/DDBJ whole genome shotgun (WGS) entry which is preliminary data.</text>
</comment>
<keyword evidence="2" id="KW-1185">Reference proteome</keyword>
<protein>
    <submittedName>
        <fullName evidence="1">23420_t:CDS:1</fullName>
    </submittedName>
</protein>
<accession>A0ACA9QEB3</accession>
<dbReference type="Proteomes" id="UP000789920">
    <property type="component" value="Unassembled WGS sequence"/>
</dbReference>
<proteinExistence type="predicted"/>
<evidence type="ECO:0000313" key="1">
    <source>
        <dbReference type="EMBL" id="CAG8747870.1"/>
    </source>
</evidence>
<dbReference type="EMBL" id="CAJVQC010031223">
    <property type="protein sequence ID" value="CAG8747870.1"/>
    <property type="molecule type" value="Genomic_DNA"/>
</dbReference>
<reference evidence="1" key="1">
    <citation type="submission" date="2021-06" db="EMBL/GenBank/DDBJ databases">
        <authorList>
            <person name="Kallberg Y."/>
            <person name="Tangrot J."/>
            <person name="Rosling A."/>
        </authorList>
    </citation>
    <scope>NUCLEOTIDE SEQUENCE</scope>
    <source>
        <strain evidence="1">MA461A</strain>
    </source>
</reference>
<sequence length="232" mass="27183">MSYSFMTKSGEIQFPLNVSSEMGISKSLNENSFYNELFSRSPYPLTLEINDLISPPNSRKAMKYQQNPTLSPPRPQNAFVLFRRDFAAKLKQKEMKMKTGEISRLAAEEWHKQPQNVLCFFEFLENLAKEKHKLMYPDYKFLPKKRKEKSIKIIKVEHEKAQNSNATDNSSEMICFNAEEILNDMNCFSYDIPRYQNISKNTLLSEISDQSPDQENFDISDFIEFDPIIPRF</sequence>
<evidence type="ECO:0000313" key="2">
    <source>
        <dbReference type="Proteomes" id="UP000789920"/>
    </source>
</evidence>
<gene>
    <name evidence="1" type="ORF">RPERSI_LOCUS13863</name>
</gene>
<organism evidence="1 2">
    <name type="scientific">Racocetra persica</name>
    <dbReference type="NCBI Taxonomy" id="160502"/>
    <lineage>
        <taxon>Eukaryota</taxon>
        <taxon>Fungi</taxon>
        <taxon>Fungi incertae sedis</taxon>
        <taxon>Mucoromycota</taxon>
        <taxon>Glomeromycotina</taxon>
        <taxon>Glomeromycetes</taxon>
        <taxon>Diversisporales</taxon>
        <taxon>Gigasporaceae</taxon>
        <taxon>Racocetra</taxon>
    </lineage>
</organism>